<feature type="domain" description="Major facilitator superfamily (MFS) profile" evidence="11">
    <location>
        <begin position="41"/>
        <end position="495"/>
    </location>
</feature>
<dbReference type="PROSITE" id="PS01023">
    <property type="entry name" value="PTR2_2"/>
    <property type="match status" value="1"/>
</dbReference>
<dbReference type="InterPro" id="IPR020846">
    <property type="entry name" value="MFS_dom"/>
</dbReference>
<feature type="transmembrane region" description="Helical" evidence="10">
    <location>
        <begin position="271"/>
        <end position="291"/>
    </location>
</feature>
<dbReference type="InterPro" id="IPR050171">
    <property type="entry name" value="MFS_Transporters"/>
</dbReference>
<keyword evidence="13" id="KW-1185">Reference proteome</keyword>
<feature type="transmembrane region" description="Helical" evidence="10">
    <location>
        <begin position="199"/>
        <end position="219"/>
    </location>
</feature>
<feature type="transmembrane region" description="Helical" evidence="10">
    <location>
        <begin position="240"/>
        <end position="265"/>
    </location>
</feature>
<protein>
    <submittedName>
        <fullName evidence="12">POT family proton-dependent oligopeptide transporter</fullName>
    </submittedName>
</protein>
<dbReference type="AlphaFoldDB" id="A0A7W7PAY5"/>
<organism evidence="12 13">
    <name type="scientific">Micrococcus flavus</name>
    <dbReference type="NCBI Taxonomy" id="384602"/>
    <lineage>
        <taxon>Bacteria</taxon>
        <taxon>Bacillati</taxon>
        <taxon>Actinomycetota</taxon>
        <taxon>Actinomycetes</taxon>
        <taxon>Micrococcales</taxon>
        <taxon>Micrococcaceae</taxon>
        <taxon>Micrococcus</taxon>
    </lineage>
</organism>
<evidence type="ECO:0000256" key="10">
    <source>
        <dbReference type="SAM" id="Phobius"/>
    </source>
</evidence>
<dbReference type="InterPro" id="IPR000109">
    <property type="entry name" value="POT_fam"/>
</dbReference>
<evidence type="ECO:0000259" key="11">
    <source>
        <dbReference type="PROSITE" id="PS50850"/>
    </source>
</evidence>
<dbReference type="InterPro" id="IPR036259">
    <property type="entry name" value="MFS_trans_sf"/>
</dbReference>
<evidence type="ECO:0000256" key="7">
    <source>
        <dbReference type="ARBA" id="ARBA00023136"/>
    </source>
</evidence>
<evidence type="ECO:0000256" key="4">
    <source>
        <dbReference type="ARBA" id="ARBA00022475"/>
    </source>
</evidence>
<feature type="transmembrane region" description="Helical" evidence="10">
    <location>
        <begin position="404"/>
        <end position="422"/>
    </location>
</feature>
<feature type="transmembrane region" description="Helical" evidence="10">
    <location>
        <begin position="135"/>
        <end position="162"/>
    </location>
</feature>
<feature type="transmembrane region" description="Helical" evidence="10">
    <location>
        <begin position="174"/>
        <end position="193"/>
    </location>
</feature>
<feature type="transmembrane region" description="Helical" evidence="10">
    <location>
        <begin position="112"/>
        <end position="129"/>
    </location>
</feature>
<evidence type="ECO:0000313" key="13">
    <source>
        <dbReference type="Proteomes" id="UP000560081"/>
    </source>
</evidence>
<feature type="transmembrane region" description="Helical" evidence="10">
    <location>
        <begin position="78"/>
        <end position="100"/>
    </location>
</feature>
<name>A0A7W7PAY5_9MICC</name>
<dbReference type="Proteomes" id="UP000560081">
    <property type="component" value="Unassembled WGS sequence"/>
</dbReference>
<keyword evidence="4" id="KW-1003">Cell membrane</keyword>
<feature type="transmembrane region" description="Helical" evidence="10">
    <location>
        <begin position="303"/>
        <end position="329"/>
    </location>
</feature>
<comment type="subcellular location">
    <subcellularLocation>
        <location evidence="1">Cell membrane</location>
        <topology evidence="1">Multi-pass membrane protein</topology>
    </subcellularLocation>
    <subcellularLocation>
        <location evidence="8">Membrane</location>
        <topology evidence="8">Multi-pass membrane protein</topology>
    </subcellularLocation>
</comment>
<evidence type="ECO:0000256" key="5">
    <source>
        <dbReference type="ARBA" id="ARBA00022692"/>
    </source>
</evidence>
<dbReference type="PANTHER" id="PTHR23517:SF15">
    <property type="entry name" value="PROTON-DEPENDENT OLIGOPEPTIDE FAMILY TRANSPORT PROTEIN"/>
    <property type="match status" value="1"/>
</dbReference>
<feature type="transmembrane region" description="Helical" evidence="10">
    <location>
        <begin position="470"/>
        <end position="490"/>
    </location>
</feature>
<evidence type="ECO:0000256" key="1">
    <source>
        <dbReference type="ARBA" id="ARBA00004651"/>
    </source>
</evidence>
<dbReference type="RefSeq" id="WP_209281009.1">
    <property type="nucleotide sequence ID" value="NZ_BMLA01000001.1"/>
</dbReference>
<dbReference type="GO" id="GO:1904680">
    <property type="term" value="F:peptide transmembrane transporter activity"/>
    <property type="evidence" value="ECO:0007669"/>
    <property type="project" value="InterPro"/>
</dbReference>
<keyword evidence="3 8" id="KW-0813">Transport</keyword>
<keyword evidence="5 8" id="KW-0812">Transmembrane</keyword>
<keyword evidence="7 10" id="KW-0472">Membrane</keyword>
<gene>
    <name evidence="12" type="ORF">BJ976_000804</name>
</gene>
<evidence type="ECO:0000256" key="3">
    <source>
        <dbReference type="ARBA" id="ARBA00022448"/>
    </source>
</evidence>
<dbReference type="GO" id="GO:0006857">
    <property type="term" value="P:oligopeptide transport"/>
    <property type="evidence" value="ECO:0007669"/>
    <property type="project" value="InterPro"/>
</dbReference>
<dbReference type="PROSITE" id="PS50850">
    <property type="entry name" value="MFS"/>
    <property type="match status" value="1"/>
</dbReference>
<dbReference type="EMBL" id="JACHMC010000001">
    <property type="protein sequence ID" value="MBB4882453.1"/>
    <property type="molecule type" value="Genomic_DNA"/>
</dbReference>
<dbReference type="Gene3D" id="1.20.1250.20">
    <property type="entry name" value="MFS general substrate transporter like domains"/>
    <property type="match status" value="1"/>
</dbReference>
<feature type="region of interest" description="Disordered" evidence="9">
    <location>
        <begin position="1"/>
        <end position="27"/>
    </location>
</feature>
<evidence type="ECO:0000256" key="8">
    <source>
        <dbReference type="RuleBase" id="RU003755"/>
    </source>
</evidence>
<feature type="transmembrane region" description="Helical" evidence="10">
    <location>
        <begin position="349"/>
        <end position="366"/>
    </location>
</feature>
<feature type="transmembrane region" description="Helical" evidence="10">
    <location>
        <begin position="443"/>
        <end position="464"/>
    </location>
</feature>
<dbReference type="InterPro" id="IPR018456">
    <property type="entry name" value="PTR2_symporter_CS"/>
</dbReference>
<proteinExistence type="inferred from homology"/>
<evidence type="ECO:0000256" key="9">
    <source>
        <dbReference type="SAM" id="MobiDB-lite"/>
    </source>
</evidence>
<evidence type="ECO:0000256" key="2">
    <source>
        <dbReference type="ARBA" id="ARBA00005982"/>
    </source>
</evidence>
<dbReference type="InterPro" id="IPR005279">
    <property type="entry name" value="Dipep/tripep_permease"/>
</dbReference>
<feature type="transmembrane region" description="Helical" evidence="10">
    <location>
        <begin position="378"/>
        <end position="398"/>
    </location>
</feature>
<accession>A0A7W7PAY5</accession>
<comment type="caution">
    <text evidence="12">The sequence shown here is derived from an EMBL/GenBank/DDBJ whole genome shotgun (WGS) entry which is preliminary data.</text>
</comment>
<sequence>MIRQTDSGATSASHAAPSTPDGTATVDTGRRFLGQPGPLANLFSVEMWERFSFYGMQVMLVFYMYWETTRGGLGIDQSVATGIVGAYGGMVYVFCILGGWVADRILGSEKTMFLSGLLIMAGHIALALVPDVPGLVLGLVLVAVGSGGLKANVSNLVGALYAHDDPRRDAGFSIFYMGVNIGALIGPLLTGAARQAWGFHVGFGIAAVGMAVGLTQYALTRHRLPASVHRVPDPLRPGQLGRVALGAAVVVAVAVVLFLTGLVHVGNLADAVVVLSAVAALAIFALLLTSPKVSAEERSRVRAFIPLFVGSAVFFALFQQQFTVIAIYSETRLDRDVAGWTVPMEWVNSINPVFIILLAPLFAVLWTRLGRRQPSTPVKFGLGIVLIGLAFLLFIPVADVLRVPLLWLTLILLVATLGELMVSPVGLSLSTKLAPAAFPVMTVALYNLSVALGSAAAGSLAGSYSQEDEVAYFGTLGAVTVGVGLVMLLISRPVRRGMRGVL</sequence>
<feature type="transmembrane region" description="Helical" evidence="10">
    <location>
        <begin position="51"/>
        <end position="66"/>
    </location>
</feature>
<dbReference type="NCBIfam" id="TIGR00924">
    <property type="entry name" value="yjdL_sub1_fam"/>
    <property type="match status" value="1"/>
</dbReference>
<evidence type="ECO:0000313" key="12">
    <source>
        <dbReference type="EMBL" id="MBB4882453.1"/>
    </source>
</evidence>
<comment type="similarity">
    <text evidence="2 8">Belongs to the major facilitator superfamily. Proton-dependent oligopeptide transporter (POT/PTR) (TC 2.A.17) family.</text>
</comment>
<feature type="compositionally biased region" description="Low complexity" evidence="9">
    <location>
        <begin position="7"/>
        <end position="20"/>
    </location>
</feature>
<dbReference type="Pfam" id="PF00854">
    <property type="entry name" value="PTR2"/>
    <property type="match status" value="1"/>
</dbReference>
<dbReference type="CDD" id="cd17346">
    <property type="entry name" value="MFS_DtpA_like"/>
    <property type="match status" value="1"/>
</dbReference>
<dbReference type="GO" id="GO:0005886">
    <property type="term" value="C:plasma membrane"/>
    <property type="evidence" value="ECO:0007669"/>
    <property type="project" value="UniProtKB-SubCell"/>
</dbReference>
<keyword evidence="6 10" id="KW-1133">Transmembrane helix</keyword>
<dbReference type="PANTHER" id="PTHR23517">
    <property type="entry name" value="RESISTANCE PROTEIN MDTM, PUTATIVE-RELATED-RELATED"/>
    <property type="match status" value="1"/>
</dbReference>
<reference evidence="12 13" key="1">
    <citation type="submission" date="2020-08" db="EMBL/GenBank/DDBJ databases">
        <title>Sequencing the genomes of 1000 actinobacteria strains.</title>
        <authorList>
            <person name="Klenk H.-P."/>
        </authorList>
    </citation>
    <scope>NUCLEOTIDE SEQUENCE [LARGE SCALE GENOMIC DNA]</scope>
    <source>
        <strain evidence="12 13">DSM 19079</strain>
    </source>
</reference>
<dbReference type="SUPFAM" id="SSF103473">
    <property type="entry name" value="MFS general substrate transporter"/>
    <property type="match status" value="1"/>
</dbReference>
<evidence type="ECO:0000256" key="6">
    <source>
        <dbReference type="ARBA" id="ARBA00022989"/>
    </source>
</evidence>